<feature type="non-terminal residue" evidence="1">
    <location>
        <position position="72"/>
    </location>
</feature>
<organism evidence="1 2">
    <name type="scientific">Nesidiocoris tenuis</name>
    <dbReference type="NCBI Taxonomy" id="355587"/>
    <lineage>
        <taxon>Eukaryota</taxon>
        <taxon>Metazoa</taxon>
        <taxon>Ecdysozoa</taxon>
        <taxon>Arthropoda</taxon>
        <taxon>Hexapoda</taxon>
        <taxon>Insecta</taxon>
        <taxon>Pterygota</taxon>
        <taxon>Neoptera</taxon>
        <taxon>Paraneoptera</taxon>
        <taxon>Hemiptera</taxon>
        <taxon>Heteroptera</taxon>
        <taxon>Panheteroptera</taxon>
        <taxon>Cimicomorpha</taxon>
        <taxon>Miridae</taxon>
        <taxon>Dicyphina</taxon>
        <taxon>Nesidiocoris</taxon>
    </lineage>
</organism>
<dbReference type="EMBL" id="CADCXU010003267">
    <property type="protein sequence ID" value="CAA9995276.1"/>
    <property type="molecule type" value="Genomic_DNA"/>
</dbReference>
<dbReference type="OrthoDB" id="6619828at2759"/>
<name>A0A6H5G0P0_9HEMI</name>
<keyword evidence="2" id="KW-1185">Reference proteome</keyword>
<sequence>MFRQISHHLEDRNLLRIVWRFNPDSPIQDFNLCTVTYGTASAPWLANRVIKDLAQSHAESHPDASTILSKRV</sequence>
<evidence type="ECO:0000313" key="2">
    <source>
        <dbReference type="Proteomes" id="UP000479000"/>
    </source>
</evidence>
<evidence type="ECO:0000313" key="1">
    <source>
        <dbReference type="EMBL" id="CAA9995276.1"/>
    </source>
</evidence>
<dbReference type="Proteomes" id="UP000479000">
    <property type="component" value="Unassembled WGS sequence"/>
</dbReference>
<accession>A0A6H5G0P0</accession>
<reference evidence="1 2" key="1">
    <citation type="submission" date="2020-02" db="EMBL/GenBank/DDBJ databases">
        <authorList>
            <person name="Ferguson B K."/>
        </authorList>
    </citation>
    <scope>NUCLEOTIDE SEQUENCE [LARGE SCALE GENOMIC DNA]</scope>
</reference>
<protein>
    <recommendedName>
        <fullName evidence="3">Reverse transcriptase domain-containing protein</fullName>
    </recommendedName>
</protein>
<proteinExistence type="predicted"/>
<dbReference type="AlphaFoldDB" id="A0A6H5G0P0"/>
<gene>
    <name evidence="1" type="ORF">NTEN_LOCUS2067</name>
</gene>
<evidence type="ECO:0008006" key="3">
    <source>
        <dbReference type="Google" id="ProtNLM"/>
    </source>
</evidence>